<dbReference type="Proteomes" id="UP001621964">
    <property type="component" value="Unassembled WGS sequence"/>
</dbReference>
<accession>A0ABW8Q344</accession>
<evidence type="ECO:0000256" key="3">
    <source>
        <dbReference type="ARBA" id="ARBA00016337"/>
    </source>
</evidence>
<dbReference type="EMBL" id="JBJGEB010000004">
    <property type="protein sequence ID" value="MFK7641947.1"/>
    <property type="molecule type" value="Genomic_DNA"/>
</dbReference>
<organism evidence="13 14">
    <name type="scientific">Neisseria oralis</name>
    <dbReference type="NCBI Taxonomy" id="1107316"/>
    <lineage>
        <taxon>Bacteria</taxon>
        <taxon>Pseudomonadati</taxon>
        <taxon>Pseudomonadota</taxon>
        <taxon>Betaproteobacteria</taxon>
        <taxon>Neisseriales</taxon>
        <taxon>Neisseriaceae</taxon>
        <taxon>Neisseria</taxon>
    </lineage>
</organism>
<keyword evidence="6 11" id="KW-0479">Metal-binding</keyword>
<dbReference type="PANTHER" id="PTHR30040">
    <property type="entry name" value="THIAMINE BIOSYNTHESIS LIPOPROTEIN APBE"/>
    <property type="match status" value="1"/>
</dbReference>
<keyword evidence="12" id="KW-1003">Cell membrane</keyword>
<keyword evidence="8 11" id="KW-0460">Magnesium</keyword>
<comment type="function">
    <text evidence="12">Flavin transferase that catalyzes the transfer of the FMN moiety of FAD and its covalent binding to the hydroxyl group of a threonine residue in a target flavoprotein.</text>
</comment>
<dbReference type="GO" id="GO:0016740">
    <property type="term" value="F:transferase activity"/>
    <property type="evidence" value="ECO:0007669"/>
    <property type="project" value="UniProtKB-KW"/>
</dbReference>
<dbReference type="EC" id="2.7.1.180" evidence="2 11"/>
<evidence type="ECO:0000256" key="1">
    <source>
        <dbReference type="ARBA" id="ARBA00001946"/>
    </source>
</evidence>
<evidence type="ECO:0000256" key="2">
    <source>
        <dbReference type="ARBA" id="ARBA00011955"/>
    </source>
</evidence>
<protein>
    <recommendedName>
        <fullName evidence="3 11">FAD:protein FMN transferase</fullName>
        <ecNumber evidence="2 11">2.7.1.180</ecNumber>
    </recommendedName>
    <alternativeName>
        <fullName evidence="9 11">Flavin transferase</fullName>
    </alternativeName>
</protein>
<name>A0ABW8Q344_9NEIS</name>
<proteinExistence type="inferred from homology"/>
<keyword evidence="7 11" id="KW-0274">FAD</keyword>
<keyword evidence="5 11" id="KW-0808">Transferase</keyword>
<evidence type="ECO:0000256" key="7">
    <source>
        <dbReference type="ARBA" id="ARBA00022827"/>
    </source>
</evidence>
<comment type="cofactor">
    <cofactor evidence="1 12">
        <name>Mg(2+)</name>
        <dbReference type="ChEBI" id="CHEBI:18420"/>
    </cofactor>
</comment>
<comment type="caution">
    <text evidence="13">The sequence shown here is derived from an EMBL/GenBank/DDBJ whole genome shotgun (WGS) entry which is preliminary data.</text>
</comment>
<dbReference type="Gene3D" id="3.10.520.10">
    <property type="entry name" value="ApbE-like domains"/>
    <property type="match status" value="1"/>
</dbReference>
<evidence type="ECO:0000256" key="9">
    <source>
        <dbReference type="ARBA" id="ARBA00031306"/>
    </source>
</evidence>
<dbReference type="SUPFAM" id="SSF143631">
    <property type="entry name" value="ApbE-like"/>
    <property type="match status" value="1"/>
</dbReference>
<evidence type="ECO:0000256" key="6">
    <source>
        <dbReference type="ARBA" id="ARBA00022723"/>
    </source>
</evidence>
<dbReference type="InterPro" id="IPR024932">
    <property type="entry name" value="ApbE"/>
</dbReference>
<evidence type="ECO:0000256" key="5">
    <source>
        <dbReference type="ARBA" id="ARBA00022679"/>
    </source>
</evidence>
<comment type="similarity">
    <text evidence="11 12">Belongs to the ApbE family.</text>
</comment>
<gene>
    <name evidence="13" type="ORF">ACI43T_05465</name>
</gene>
<reference evidence="13 14" key="1">
    <citation type="submission" date="2024-11" db="EMBL/GenBank/DDBJ databases">
        <authorList>
            <person name="Mikucki A.G."/>
            <person name="Kahler C.M."/>
        </authorList>
    </citation>
    <scope>NUCLEOTIDE SEQUENCE [LARGE SCALE GENOMIC DNA]</scope>
    <source>
        <strain evidence="13 14">EXNM717</strain>
    </source>
</reference>
<keyword evidence="12" id="KW-0997">Cell inner membrane</keyword>
<evidence type="ECO:0000256" key="8">
    <source>
        <dbReference type="ARBA" id="ARBA00022842"/>
    </source>
</evidence>
<evidence type="ECO:0000313" key="13">
    <source>
        <dbReference type="EMBL" id="MFK7641947.1"/>
    </source>
</evidence>
<keyword evidence="12" id="KW-0472">Membrane</keyword>
<dbReference type="InterPro" id="IPR003374">
    <property type="entry name" value="ApbE-like_sf"/>
</dbReference>
<keyword evidence="12" id="KW-0449">Lipoprotein</keyword>
<sequence>MSLLKNLLVIPFLILLSAGILTACDRQPARPTITLQGETMGTTYTVKYLSDGLKGLPSPEKVKSQLDLLLEEVNRQMSTYREDSEISRFNKMRETGKPMPIAADFAAVAAEAVRLNKATHGALDVTVGPLVNLWGFGPDKQLTYSPSAEEIKRASDVVGIDKISLSHNDGSATLAKSRPEVYLDLSSIAKGFGVDKLALYLESLGIRDYLVEIGGELRGKGRNAQGEPWRIGIEQPQLLQGGGTQIIVPLDNRALATSGDYRNFHTDKQGKRLSHIINPQKMEPISHNLASISVVADTAMTADGLSTGLFVLGEEKALALAEQQGLAVFLIIRTRDGYRTEMSSKFKQLIR</sequence>
<dbReference type="PANTHER" id="PTHR30040:SF2">
    <property type="entry name" value="FAD:PROTEIN FMN TRANSFERASE"/>
    <property type="match status" value="1"/>
</dbReference>
<comment type="subcellular location">
    <subcellularLocation>
        <location evidence="12">Cell inner membrane</location>
        <topology evidence="12">Lipid-anchor</topology>
        <orientation evidence="12">Periplasmic side</orientation>
    </subcellularLocation>
</comment>
<keyword evidence="4 11" id="KW-0285">Flavoprotein</keyword>
<evidence type="ECO:0000256" key="11">
    <source>
        <dbReference type="PIRNR" id="PIRNR006268"/>
    </source>
</evidence>
<dbReference type="RefSeq" id="WP_314107246.1">
    <property type="nucleotide sequence ID" value="NZ_JBJGEB010000004.1"/>
</dbReference>
<evidence type="ECO:0000313" key="14">
    <source>
        <dbReference type="Proteomes" id="UP001621964"/>
    </source>
</evidence>
<dbReference type="PIRSF" id="PIRSF006268">
    <property type="entry name" value="ApbE"/>
    <property type="match status" value="1"/>
</dbReference>
<evidence type="ECO:0000256" key="4">
    <source>
        <dbReference type="ARBA" id="ARBA00022630"/>
    </source>
</evidence>
<keyword evidence="14" id="KW-1185">Reference proteome</keyword>
<dbReference type="Pfam" id="PF02424">
    <property type="entry name" value="ApbE"/>
    <property type="match status" value="1"/>
</dbReference>
<evidence type="ECO:0000256" key="10">
    <source>
        <dbReference type="ARBA" id="ARBA00048540"/>
    </source>
</evidence>
<comment type="catalytic activity">
    <reaction evidence="10 11 12">
        <text>L-threonyl-[protein] + FAD = FMN-L-threonyl-[protein] + AMP + H(+)</text>
        <dbReference type="Rhea" id="RHEA:36847"/>
        <dbReference type="Rhea" id="RHEA-COMP:11060"/>
        <dbReference type="Rhea" id="RHEA-COMP:11061"/>
        <dbReference type="ChEBI" id="CHEBI:15378"/>
        <dbReference type="ChEBI" id="CHEBI:30013"/>
        <dbReference type="ChEBI" id="CHEBI:57692"/>
        <dbReference type="ChEBI" id="CHEBI:74257"/>
        <dbReference type="ChEBI" id="CHEBI:456215"/>
        <dbReference type="EC" id="2.7.1.180"/>
    </reaction>
</comment>
<dbReference type="PROSITE" id="PS51257">
    <property type="entry name" value="PROKAR_LIPOPROTEIN"/>
    <property type="match status" value="1"/>
</dbReference>
<evidence type="ECO:0000256" key="12">
    <source>
        <dbReference type="RuleBase" id="RU363002"/>
    </source>
</evidence>